<comment type="caution">
    <text evidence="1">The sequence shown here is derived from an EMBL/GenBank/DDBJ whole genome shotgun (WGS) entry which is preliminary data.</text>
</comment>
<evidence type="ECO:0008006" key="3">
    <source>
        <dbReference type="Google" id="ProtNLM"/>
    </source>
</evidence>
<protein>
    <recommendedName>
        <fullName evidence="3">HTH domain protein</fullName>
    </recommendedName>
</protein>
<dbReference type="Pfam" id="PF24037">
    <property type="entry name" value="DUF7346"/>
    <property type="match status" value="1"/>
</dbReference>
<dbReference type="RefSeq" id="WP_267623397.1">
    <property type="nucleotide sequence ID" value="NZ_JAODIW010000008.1"/>
</dbReference>
<dbReference type="InterPro" id="IPR055770">
    <property type="entry name" value="DUF7346"/>
</dbReference>
<name>A0ABD5PD14_9EURY</name>
<proteinExistence type="predicted"/>
<accession>A0ABD5PD14</accession>
<sequence length="152" mass="16340">MQTVEDDAGKRYLLVKRSGESSLVRDPDTGAERYLPNADLDPVDDAATLVVASEGVPASVRRVLTAVRDERSLGLLLELVDRGPLPVRTLLSAYDLCESDLHGTLTEFRAAGLVEEARVAGERGYAATDLAVDAAERLRSGGADTDEELGEW</sequence>
<dbReference type="InterPro" id="IPR036390">
    <property type="entry name" value="WH_DNA-bd_sf"/>
</dbReference>
<dbReference type="Proteomes" id="UP001595921">
    <property type="component" value="Unassembled WGS sequence"/>
</dbReference>
<evidence type="ECO:0000313" key="1">
    <source>
        <dbReference type="EMBL" id="MFC4358787.1"/>
    </source>
</evidence>
<evidence type="ECO:0000313" key="2">
    <source>
        <dbReference type="Proteomes" id="UP001595921"/>
    </source>
</evidence>
<dbReference type="AlphaFoldDB" id="A0ABD5PD14"/>
<reference evidence="1 2" key="1">
    <citation type="journal article" date="2019" name="Int. J. Syst. Evol. Microbiol.">
        <title>The Global Catalogue of Microorganisms (GCM) 10K type strain sequencing project: providing services to taxonomists for standard genome sequencing and annotation.</title>
        <authorList>
            <consortium name="The Broad Institute Genomics Platform"/>
            <consortium name="The Broad Institute Genome Sequencing Center for Infectious Disease"/>
            <person name="Wu L."/>
            <person name="Ma J."/>
        </authorList>
    </citation>
    <scope>NUCLEOTIDE SEQUENCE [LARGE SCALE GENOMIC DNA]</scope>
    <source>
        <strain evidence="1 2">CGMCC 1.12553</strain>
    </source>
</reference>
<gene>
    <name evidence="1" type="ORF">ACFO0N_12620</name>
</gene>
<dbReference type="SUPFAM" id="SSF46785">
    <property type="entry name" value="Winged helix' DNA-binding domain"/>
    <property type="match status" value="1"/>
</dbReference>
<dbReference type="EMBL" id="JBHSDS010000006">
    <property type="protein sequence ID" value="MFC4358787.1"/>
    <property type="molecule type" value="Genomic_DNA"/>
</dbReference>
<keyword evidence="2" id="KW-1185">Reference proteome</keyword>
<organism evidence="1 2">
    <name type="scientific">Halobium salinum</name>
    <dbReference type="NCBI Taxonomy" id="1364940"/>
    <lineage>
        <taxon>Archaea</taxon>
        <taxon>Methanobacteriati</taxon>
        <taxon>Methanobacteriota</taxon>
        <taxon>Stenosarchaea group</taxon>
        <taxon>Halobacteria</taxon>
        <taxon>Halobacteriales</taxon>
        <taxon>Haloferacaceae</taxon>
        <taxon>Halobium</taxon>
    </lineage>
</organism>